<reference evidence="1" key="1">
    <citation type="submission" date="2018-10" db="EMBL/GenBank/DDBJ databases">
        <title>Schaedlerella arabinophila gen. nov. sp. nov., isolated from the mouse intestinal tract and comparative analysis with the genome of the closely related altered Schaedler flora strain ASF502.</title>
        <authorList>
            <person name="Miyake S."/>
            <person name="Soh M."/>
            <person name="Seedorf H."/>
        </authorList>
    </citation>
    <scope>NUCLEOTIDE SEQUENCE [LARGE SCALE GENOMIC DNA]</scope>
    <source>
        <strain evidence="1">DSM 106076</strain>
    </source>
</reference>
<evidence type="ECO:0000313" key="2">
    <source>
        <dbReference type="Proteomes" id="UP000274920"/>
    </source>
</evidence>
<accession>A0A3R8JRE7</accession>
<evidence type="ECO:0000313" key="1">
    <source>
        <dbReference type="EMBL" id="RRK33966.1"/>
    </source>
</evidence>
<name>A0A3R8JRE7_9FIRM</name>
<dbReference type="RefSeq" id="WP_125129142.1">
    <property type="nucleotide sequence ID" value="NZ_RHJS01000002.1"/>
</dbReference>
<dbReference type="Pfam" id="PF10387">
    <property type="entry name" value="DUF2442"/>
    <property type="match status" value="1"/>
</dbReference>
<organism evidence="1 2">
    <name type="scientific">Schaedlerella arabinosiphila</name>
    <dbReference type="NCBI Taxonomy" id="2044587"/>
    <lineage>
        <taxon>Bacteria</taxon>
        <taxon>Bacillati</taxon>
        <taxon>Bacillota</taxon>
        <taxon>Clostridia</taxon>
        <taxon>Lachnospirales</taxon>
        <taxon>Lachnospiraceae</taxon>
        <taxon>Schaedlerella</taxon>
    </lineage>
</organism>
<dbReference type="Proteomes" id="UP000274920">
    <property type="component" value="Unassembled WGS sequence"/>
</dbReference>
<dbReference type="InterPro" id="IPR018841">
    <property type="entry name" value="DUF2442"/>
</dbReference>
<protein>
    <submittedName>
        <fullName evidence="1">DUF2442 domain-containing protein</fullName>
    </submittedName>
</protein>
<sequence>MLQPKITEVKPVKPFSLLLTYETGEIKLFDVRPYIMGSWFGELGNEAYFQTVRLLPGGTGIEWMNGQDIAPHELYENGILQGK</sequence>
<keyword evidence="2" id="KW-1185">Reference proteome</keyword>
<dbReference type="Gene3D" id="3.30.2020.10">
    <property type="entry name" value="NE0471-like N-terminal domain"/>
    <property type="match status" value="1"/>
</dbReference>
<dbReference type="InterPro" id="IPR036782">
    <property type="entry name" value="NE0471-like_N"/>
</dbReference>
<comment type="caution">
    <text evidence="1">The sequence shown here is derived from an EMBL/GenBank/DDBJ whole genome shotgun (WGS) entry which is preliminary data.</text>
</comment>
<proteinExistence type="predicted"/>
<dbReference type="SUPFAM" id="SSF143880">
    <property type="entry name" value="NE0471 N-terminal domain-like"/>
    <property type="match status" value="1"/>
</dbReference>
<gene>
    <name evidence="1" type="ORF">EBB54_23380</name>
</gene>
<dbReference type="AlphaFoldDB" id="A0A3R8JRE7"/>
<dbReference type="EMBL" id="RHJS01000002">
    <property type="protein sequence ID" value="RRK33966.1"/>
    <property type="molecule type" value="Genomic_DNA"/>
</dbReference>